<evidence type="ECO:0000313" key="3">
    <source>
        <dbReference type="Proteomes" id="UP001139031"/>
    </source>
</evidence>
<dbReference type="Proteomes" id="UP001139031">
    <property type="component" value="Unassembled WGS sequence"/>
</dbReference>
<evidence type="ECO:0000256" key="1">
    <source>
        <dbReference type="SAM" id="MobiDB-lite"/>
    </source>
</evidence>
<evidence type="ECO:0000313" key="2">
    <source>
        <dbReference type="EMBL" id="MBZ5714928.1"/>
    </source>
</evidence>
<keyword evidence="3" id="KW-1185">Reference proteome</keyword>
<gene>
    <name evidence="2" type="ORF">K7C98_37320</name>
</gene>
<dbReference type="RefSeq" id="WP_224196660.1">
    <property type="nucleotide sequence ID" value="NZ_JAIRAU010000052.1"/>
</dbReference>
<name>A0ABS7U312_9BACT</name>
<dbReference type="EMBL" id="JAIRAU010000052">
    <property type="protein sequence ID" value="MBZ5714928.1"/>
    <property type="molecule type" value="Genomic_DNA"/>
</dbReference>
<reference evidence="2" key="1">
    <citation type="submission" date="2021-08" db="EMBL/GenBank/DDBJ databases">
        <authorList>
            <person name="Stevens D.C."/>
        </authorList>
    </citation>
    <scope>NUCLEOTIDE SEQUENCE</scope>
    <source>
        <strain evidence="2">DSM 53165</strain>
    </source>
</reference>
<protein>
    <submittedName>
        <fullName evidence="2">Uncharacterized protein</fullName>
    </submittedName>
</protein>
<sequence>MLKFVKQQMTQLAEAGARDFEAQMVRRLSEQLPSVAGMNGAELLGKIKAGIERAAAHHITSEKDVSRFLELAAVLGEQFDVDPKLTWAAELLAKANPKTATEVMDRLCEEAAAQDAGDGETSAAQTKPAPAADEEFSNRAKVGDPIGRCPRAIARRLYMFSS</sequence>
<accession>A0ABS7U312</accession>
<organism evidence="2 3">
    <name type="scientific">Nannocystis pusilla</name>
    <dbReference type="NCBI Taxonomy" id="889268"/>
    <lineage>
        <taxon>Bacteria</taxon>
        <taxon>Pseudomonadati</taxon>
        <taxon>Myxococcota</taxon>
        <taxon>Polyangia</taxon>
        <taxon>Nannocystales</taxon>
        <taxon>Nannocystaceae</taxon>
        <taxon>Nannocystis</taxon>
    </lineage>
</organism>
<comment type="caution">
    <text evidence="2">The sequence shown here is derived from an EMBL/GenBank/DDBJ whole genome shotgun (WGS) entry which is preliminary data.</text>
</comment>
<proteinExistence type="predicted"/>
<feature type="region of interest" description="Disordered" evidence="1">
    <location>
        <begin position="112"/>
        <end position="139"/>
    </location>
</feature>